<keyword evidence="2" id="KW-0472">Membrane</keyword>
<feature type="transmembrane region" description="Helical" evidence="2">
    <location>
        <begin position="15"/>
        <end position="37"/>
    </location>
</feature>
<accession>A0A5B7CUD5</accession>
<organism evidence="3 4">
    <name type="scientific">Portunus trituberculatus</name>
    <name type="common">Swimming crab</name>
    <name type="synonym">Neptunus trituberculatus</name>
    <dbReference type="NCBI Taxonomy" id="210409"/>
    <lineage>
        <taxon>Eukaryota</taxon>
        <taxon>Metazoa</taxon>
        <taxon>Ecdysozoa</taxon>
        <taxon>Arthropoda</taxon>
        <taxon>Crustacea</taxon>
        <taxon>Multicrustacea</taxon>
        <taxon>Malacostraca</taxon>
        <taxon>Eumalacostraca</taxon>
        <taxon>Eucarida</taxon>
        <taxon>Decapoda</taxon>
        <taxon>Pleocyemata</taxon>
        <taxon>Brachyura</taxon>
        <taxon>Eubrachyura</taxon>
        <taxon>Portunoidea</taxon>
        <taxon>Portunidae</taxon>
        <taxon>Portuninae</taxon>
        <taxon>Portunus</taxon>
    </lineage>
</organism>
<name>A0A5B7CUD5_PORTR</name>
<proteinExistence type="predicted"/>
<dbReference type="EMBL" id="VSRR010000187">
    <property type="protein sequence ID" value="MPC11916.1"/>
    <property type="molecule type" value="Genomic_DNA"/>
</dbReference>
<reference evidence="3 4" key="1">
    <citation type="submission" date="2019-05" db="EMBL/GenBank/DDBJ databases">
        <title>Another draft genome of Portunus trituberculatus and its Hox gene families provides insights of decapod evolution.</title>
        <authorList>
            <person name="Jeong J.-H."/>
            <person name="Song I."/>
            <person name="Kim S."/>
            <person name="Choi T."/>
            <person name="Kim D."/>
            <person name="Ryu S."/>
            <person name="Kim W."/>
        </authorList>
    </citation>
    <scope>NUCLEOTIDE SEQUENCE [LARGE SCALE GENOMIC DNA]</scope>
    <source>
        <tissue evidence="3">Muscle</tissue>
    </source>
</reference>
<keyword evidence="4" id="KW-1185">Reference proteome</keyword>
<gene>
    <name evidence="3" type="ORF">E2C01_004591</name>
</gene>
<evidence type="ECO:0000256" key="1">
    <source>
        <dbReference type="SAM" id="MobiDB-lite"/>
    </source>
</evidence>
<keyword evidence="2" id="KW-1133">Transmembrane helix</keyword>
<evidence type="ECO:0000313" key="4">
    <source>
        <dbReference type="Proteomes" id="UP000324222"/>
    </source>
</evidence>
<keyword evidence="2" id="KW-0812">Transmembrane</keyword>
<dbReference type="Proteomes" id="UP000324222">
    <property type="component" value="Unassembled WGS sequence"/>
</dbReference>
<protein>
    <submittedName>
        <fullName evidence="3">Uncharacterized protein</fullName>
    </submittedName>
</protein>
<sequence length="79" mass="8584">MVKKRPSTEGVNGRWLVEVWVCGVLGMGLVTMFKMLVNLKPTQARPSGGGRMAAPRPPRPVCHQPQPSGYFIAPVPLTT</sequence>
<feature type="region of interest" description="Disordered" evidence="1">
    <location>
        <begin position="44"/>
        <end position="67"/>
    </location>
</feature>
<dbReference type="AlphaFoldDB" id="A0A5B7CUD5"/>
<evidence type="ECO:0000313" key="3">
    <source>
        <dbReference type="EMBL" id="MPC11916.1"/>
    </source>
</evidence>
<comment type="caution">
    <text evidence="3">The sequence shown here is derived from an EMBL/GenBank/DDBJ whole genome shotgun (WGS) entry which is preliminary data.</text>
</comment>
<evidence type="ECO:0000256" key="2">
    <source>
        <dbReference type="SAM" id="Phobius"/>
    </source>
</evidence>